<sequence>MKKIIFMFLSLFLFITLLSGCATAPPPPIFSSIIIPPGKGKIKIAIKKRDVRFATTSFGFFSSNSPLTNRRVAIYNCIGLGIIKNIDNADVFIVNRKPIDKKITYIHDFGNTVTWAVPSAADDAGMVSAAIILPFAILGEGLAGGRGSLPSSGSGNFHFNIVKFNADVFINGKNNIINARGSHDNSFSFSSDNRLLLRTSCDDFAKKLKSILIKNNAGKIIIPQSSGIGVVKKGK</sequence>
<dbReference type="Proteomes" id="UP000320813">
    <property type="component" value="Unassembled WGS sequence"/>
</dbReference>
<feature type="signal peptide" evidence="1">
    <location>
        <begin position="1"/>
        <end position="24"/>
    </location>
</feature>
<gene>
    <name evidence="2" type="ORF">EVJ47_03645</name>
</gene>
<name>A0A519BDN9_9DELT</name>
<organism evidence="2 3">
    <name type="scientific">Candidatus Acidulodesulfobacterium ferriphilum</name>
    <dbReference type="NCBI Taxonomy" id="2597223"/>
    <lineage>
        <taxon>Bacteria</taxon>
        <taxon>Deltaproteobacteria</taxon>
        <taxon>Candidatus Acidulodesulfobacterales</taxon>
        <taxon>Candidatus Acidulodesulfobacterium</taxon>
    </lineage>
</organism>
<protein>
    <recommendedName>
        <fullName evidence="4">Lipoprotein</fullName>
    </recommendedName>
</protein>
<evidence type="ECO:0000313" key="2">
    <source>
        <dbReference type="EMBL" id="RZD15376.1"/>
    </source>
</evidence>
<dbReference type="AlphaFoldDB" id="A0A519BDN9"/>
<dbReference type="PROSITE" id="PS51257">
    <property type="entry name" value="PROKAR_LIPOPROTEIN"/>
    <property type="match status" value="1"/>
</dbReference>
<feature type="chain" id="PRO_5021984593" description="Lipoprotein" evidence="1">
    <location>
        <begin position="25"/>
        <end position="235"/>
    </location>
</feature>
<evidence type="ECO:0000256" key="1">
    <source>
        <dbReference type="SAM" id="SignalP"/>
    </source>
</evidence>
<evidence type="ECO:0008006" key="4">
    <source>
        <dbReference type="Google" id="ProtNLM"/>
    </source>
</evidence>
<dbReference type="EMBL" id="SGBD01000001">
    <property type="protein sequence ID" value="RZD15376.1"/>
    <property type="molecule type" value="Genomic_DNA"/>
</dbReference>
<evidence type="ECO:0000313" key="3">
    <source>
        <dbReference type="Proteomes" id="UP000320813"/>
    </source>
</evidence>
<keyword evidence="1" id="KW-0732">Signal</keyword>
<comment type="caution">
    <text evidence="2">The sequence shown here is derived from an EMBL/GenBank/DDBJ whole genome shotgun (WGS) entry which is preliminary data.</text>
</comment>
<accession>A0A519BDN9</accession>
<reference evidence="2 3" key="1">
    <citation type="submission" date="2019-01" db="EMBL/GenBank/DDBJ databases">
        <title>Insights into ecological role of a new deltaproteobacterial order Candidatus Sinidesulfobacterales (Sva0485) by metagenomics and metatranscriptomics.</title>
        <authorList>
            <person name="Tan S."/>
            <person name="Liu J."/>
            <person name="Fang Y."/>
            <person name="Hedlund B.P."/>
            <person name="Lian Z.H."/>
            <person name="Huang L.Y."/>
            <person name="Li J.T."/>
            <person name="Huang L.N."/>
            <person name="Li W.J."/>
            <person name="Jiang H.C."/>
            <person name="Dong H.L."/>
            <person name="Shu W.S."/>
        </authorList>
    </citation>
    <scope>NUCLEOTIDE SEQUENCE [LARGE SCALE GENOMIC DNA]</scope>
    <source>
        <strain evidence="2">AP3</strain>
    </source>
</reference>
<proteinExistence type="predicted"/>